<evidence type="ECO:0000313" key="3">
    <source>
        <dbReference type="Proteomes" id="UP000024404"/>
    </source>
</evidence>
<dbReference type="AlphaFoldDB" id="A0A8R1XNB3"/>
<keyword evidence="1" id="KW-1133">Transmembrane helix</keyword>
<evidence type="ECO:0000256" key="1">
    <source>
        <dbReference type="SAM" id="Phobius"/>
    </source>
</evidence>
<name>A0A8R1XNB3_ONCVO</name>
<feature type="transmembrane region" description="Helical" evidence="1">
    <location>
        <begin position="94"/>
        <end position="127"/>
    </location>
</feature>
<sequence length="225" mass="26833">MYISSYRMVASFLTAYNRTFDDSRSSAIHIVLPSKLLMFFDRNNIESPFDNKRQLQDFLATVNRNFPQLILKNVAGSNLMLQHEWKILISTKSVMIYGLSLFNTILIILFIATCTILFVGSIFRFSWLQHNAAIRAKKYKRIYQYQIDNIRMLRMLQAERNGEALRQKYKEVAKNLYAFFGIRRQEQIYQKKFFKPDSALPNDIFMMNLTETERWRKYADKRRTT</sequence>
<keyword evidence="3" id="KW-1185">Reference proteome</keyword>
<proteinExistence type="predicted"/>
<reference evidence="2" key="2">
    <citation type="submission" date="2022-06" db="UniProtKB">
        <authorList>
            <consortium name="EnsemblMetazoa"/>
        </authorList>
    </citation>
    <scope>IDENTIFICATION</scope>
</reference>
<organism evidence="2 3">
    <name type="scientific">Onchocerca volvulus</name>
    <dbReference type="NCBI Taxonomy" id="6282"/>
    <lineage>
        <taxon>Eukaryota</taxon>
        <taxon>Metazoa</taxon>
        <taxon>Ecdysozoa</taxon>
        <taxon>Nematoda</taxon>
        <taxon>Chromadorea</taxon>
        <taxon>Rhabditida</taxon>
        <taxon>Spirurina</taxon>
        <taxon>Spiruromorpha</taxon>
        <taxon>Filarioidea</taxon>
        <taxon>Onchocercidae</taxon>
        <taxon>Onchocerca</taxon>
    </lineage>
</organism>
<evidence type="ECO:0000313" key="2">
    <source>
        <dbReference type="EnsemblMetazoa" id="OVOC10552.1"/>
    </source>
</evidence>
<accession>A0A8R1XNB3</accession>
<dbReference type="EMBL" id="CMVM020000344">
    <property type="status" value="NOT_ANNOTATED_CDS"/>
    <property type="molecule type" value="Genomic_DNA"/>
</dbReference>
<keyword evidence="1" id="KW-0812">Transmembrane</keyword>
<keyword evidence="1" id="KW-0472">Membrane</keyword>
<dbReference type="Proteomes" id="UP000024404">
    <property type="component" value="Unassembled WGS sequence"/>
</dbReference>
<dbReference type="EnsemblMetazoa" id="OVOC10552.1">
    <property type="protein sequence ID" value="OVOC10552.1"/>
    <property type="gene ID" value="WBGene00247361"/>
</dbReference>
<reference evidence="3" key="1">
    <citation type="submission" date="2013-10" db="EMBL/GenBank/DDBJ databases">
        <title>Genome sequencing of Onchocerca volvulus.</title>
        <authorList>
            <person name="Cotton J."/>
            <person name="Tsai J."/>
            <person name="Stanley E."/>
            <person name="Tracey A."/>
            <person name="Holroyd N."/>
            <person name="Lustigman S."/>
            <person name="Berriman M."/>
        </authorList>
    </citation>
    <scope>NUCLEOTIDE SEQUENCE</scope>
</reference>
<protein>
    <submittedName>
        <fullName evidence="2">Uncharacterized protein</fullName>
    </submittedName>
</protein>